<dbReference type="InterPro" id="IPR046300">
    <property type="entry name" value="DUF6415"/>
</dbReference>
<dbReference type="Proteomes" id="UP001382181">
    <property type="component" value="Unassembled WGS sequence"/>
</dbReference>
<keyword evidence="3" id="KW-1185">Reference proteome</keyword>
<reference evidence="2 3" key="1">
    <citation type="submission" date="2023-04" db="EMBL/GenBank/DDBJ databases">
        <title>Genomic diversity of scab-causing Streptomyces spp. in the province of Quebec, Canada.</title>
        <authorList>
            <person name="Biessy A."/>
            <person name="Cadieux M."/>
            <person name="Ciotola M."/>
            <person name="Filion M."/>
        </authorList>
    </citation>
    <scope>NUCLEOTIDE SEQUENCE [LARGE SCALE GENOMIC DNA]</scope>
    <source>
        <strain evidence="2 3">B21-103</strain>
    </source>
</reference>
<gene>
    <name evidence="2" type="ORF">QBA37_35040</name>
</gene>
<organism evidence="2 3">
    <name type="scientific">Streptomyces silvae</name>
    <dbReference type="NCBI Taxonomy" id="2803812"/>
    <lineage>
        <taxon>Bacteria</taxon>
        <taxon>Bacillati</taxon>
        <taxon>Actinomycetota</taxon>
        <taxon>Actinomycetes</taxon>
        <taxon>Kitasatosporales</taxon>
        <taxon>Streptomycetaceae</taxon>
        <taxon>Streptomyces</taxon>
    </lineage>
</organism>
<accession>A0ABU8ADC8</accession>
<evidence type="ECO:0000256" key="1">
    <source>
        <dbReference type="SAM" id="MobiDB-lite"/>
    </source>
</evidence>
<sequence>MIAPAHAAPRARRHLLSPSLPHGEAPEAAWSTPLDPTELRRVLRRMRVWEPFDTDALLDDVGTALDDVPPAEEHRRELAERLRGHLAQLVDIAISGGADRKDTTTLTLIENARAIRSEVMPMDPRRAVVHLRRTAWTVNELLERLLATGHLTNVNPA</sequence>
<dbReference type="EMBL" id="JARUMK010000002">
    <property type="protein sequence ID" value="MEH0564388.1"/>
    <property type="molecule type" value="Genomic_DNA"/>
</dbReference>
<evidence type="ECO:0000313" key="3">
    <source>
        <dbReference type="Proteomes" id="UP001382181"/>
    </source>
</evidence>
<evidence type="ECO:0000313" key="2">
    <source>
        <dbReference type="EMBL" id="MEH0564388.1"/>
    </source>
</evidence>
<name>A0ABU8ADC8_9ACTN</name>
<proteinExistence type="predicted"/>
<comment type="caution">
    <text evidence="2">The sequence shown here is derived from an EMBL/GenBank/DDBJ whole genome shotgun (WGS) entry which is preliminary data.</text>
</comment>
<dbReference type="Pfam" id="PF19979">
    <property type="entry name" value="DUF6415"/>
    <property type="match status" value="1"/>
</dbReference>
<dbReference type="RefSeq" id="WP_334558691.1">
    <property type="nucleotide sequence ID" value="NZ_JARUMK010000002.1"/>
</dbReference>
<feature type="region of interest" description="Disordered" evidence="1">
    <location>
        <begin position="1"/>
        <end position="32"/>
    </location>
</feature>
<protein>
    <submittedName>
        <fullName evidence="2">DUF6415 family natural product biosynthesis protein</fullName>
    </submittedName>
</protein>